<reference evidence="2" key="2">
    <citation type="submission" date="2015-01" db="EMBL/GenBank/DDBJ databases">
        <title>Evolutionary Origins and Diversification of the Mycorrhizal Mutualists.</title>
        <authorList>
            <consortium name="DOE Joint Genome Institute"/>
            <consortium name="Mycorrhizal Genomics Consortium"/>
            <person name="Kohler A."/>
            <person name="Kuo A."/>
            <person name="Nagy L.G."/>
            <person name="Floudas D."/>
            <person name="Copeland A."/>
            <person name="Barry K.W."/>
            <person name="Cichocki N."/>
            <person name="Veneault-Fourrey C."/>
            <person name="LaButti K."/>
            <person name="Lindquist E.A."/>
            <person name="Lipzen A."/>
            <person name="Lundell T."/>
            <person name="Morin E."/>
            <person name="Murat C."/>
            <person name="Riley R."/>
            <person name="Ohm R."/>
            <person name="Sun H."/>
            <person name="Tunlid A."/>
            <person name="Henrissat B."/>
            <person name="Grigoriev I.V."/>
            <person name="Hibbett D.S."/>
            <person name="Martin F."/>
        </authorList>
    </citation>
    <scope>NUCLEOTIDE SEQUENCE [LARGE SCALE GENOMIC DNA]</scope>
    <source>
        <strain evidence="2">ATCC 200175</strain>
    </source>
</reference>
<dbReference type="HOGENOM" id="CLU_946984_0_0_1"/>
<organism evidence="1 2">
    <name type="scientific">Paxillus involutus ATCC 200175</name>
    <dbReference type="NCBI Taxonomy" id="664439"/>
    <lineage>
        <taxon>Eukaryota</taxon>
        <taxon>Fungi</taxon>
        <taxon>Dikarya</taxon>
        <taxon>Basidiomycota</taxon>
        <taxon>Agaricomycotina</taxon>
        <taxon>Agaricomycetes</taxon>
        <taxon>Agaricomycetidae</taxon>
        <taxon>Boletales</taxon>
        <taxon>Paxilineae</taxon>
        <taxon>Paxillaceae</taxon>
        <taxon>Paxillus</taxon>
    </lineage>
</organism>
<evidence type="ECO:0000313" key="1">
    <source>
        <dbReference type="EMBL" id="KIJ15699.1"/>
    </source>
</evidence>
<gene>
    <name evidence="1" type="ORF">PAXINDRAFT_11298</name>
</gene>
<evidence type="ECO:0000313" key="2">
    <source>
        <dbReference type="Proteomes" id="UP000053647"/>
    </source>
</evidence>
<dbReference type="EMBL" id="KN819335">
    <property type="protein sequence ID" value="KIJ15699.1"/>
    <property type="molecule type" value="Genomic_DNA"/>
</dbReference>
<proteinExistence type="predicted"/>
<dbReference type="AlphaFoldDB" id="A0A0C9SZZ3"/>
<sequence length="294" mass="33091">MYGQDLPSHLPSFPLQFQHFYHWQEPHPYLQPPQQLYSAPANIIVNLSSAGPFPQQYFQQQSWSHPPVNPTADNAPQQHFPPQQLYPPVYYTANNAVADLPPAGPLPLQLPPGPLQQPFYPAADHVVAHLPQVGALPLVLPAYNYAANHPSSSETGAHNLAYIFMDTSSDMWSHICNNVVPTLTEIASSPATNLTQVKLEWAFTKNDEWGFGILHEIIEDENDLCMGRWFHHTPFMDMLQEVMFNSESPGWFGFVETFTDNSSSWKMIQCPSTYSFAVAISWHISTFSRRAGSP</sequence>
<protein>
    <submittedName>
        <fullName evidence="1">Uncharacterized protein</fullName>
    </submittedName>
</protein>
<accession>A0A0C9SZZ3</accession>
<reference evidence="1 2" key="1">
    <citation type="submission" date="2014-06" db="EMBL/GenBank/DDBJ databases">
        <authorList>
            <consortium name="DOE Joint Genome Institute"/>
            <person name="Kuo A."/>
            <person name="Kohler A."/>
            <person name="Nagy L.G."/>
            <person name="Floudas D."/>
            <person name="Copeland A."/>
            <person name="Barry K.W."/>
            <person name="Cichocki N."/>
            <person name="Veneault-Fourrey C."/>
            <person name="LaButti K."/>
            <person name="Lindquist E.A."/>
            <person name="Lipzen A."/>
            <person name="Lundell T."/>
            <person name="Morin E."/>
            <person name="Murat C."/>
            <person name="Sun H."/>
            <person name="Tunlid A."/>
            <person name="Henrissat B."/>
            <person name="Grigoriev I.V."/>
            <person name="Hibbett D.S."/>
            <person name="Martin F."/>
            <person name="Nordberg H.P."/>
            <person name="Cantor M.N."/>
            <person name="Hua S.X."/>
        </authorList>
    </citation>
    <scope>NUCLEOTIDE SEQUENCE [LARGE SCALE GENOMIC DNA]</scope>
    <source>
        <strain evidence="1 2">ATCC 200175</strain>
    </source>
</reference>
<keyword evidence="2" id="KW-1185">Reference proteome</keyword>
<dbReference type="Proteomes" id="UP000053647">
    <property type="component" value="Unassembled WGS sequence"/>
</dbReference>
<name>A0A0C9SZZ3_PAXIN</name>